<evidence type="ECO:0000259" key="5">
    <source>
        <dbReference type="SMART" id="SM00563"/>
    </source>
</evidence>
<feature type="domain" description="Phospholipid/glycerol acyltransferase" evidence="5">
    <location>
        <begin position="260"/>
        <end position="376"/>
    </location>
</feature>
<keyword evidence="2" id="KW-0808">Transferase</keyword>
<dbReference type="GO" id="GO:0003841">
    <property type="term" value="F:1-acylglycerol-3-phosphate O-acyltransferase activity"/>
    <property type="evidence" value="ECO:0007669"/>
    <property type="project" value="TreeGrafter"/>
</dbReference>
<dbReference type="SUPFAM" id="SSF69593">
    <property type="entry name" value="Glycerol-3-phosphate (1)-acyltransferase"/>
    <property type="match status" value="1"/>
</dbReference>
<dbReference type="KEGG" id="cate:C2869_01915"/>
<dbReference type="GO" id="GO:0016787">
    <property type="term" value="F:hydrolase activity"/>
    <property type="evidence" value="ECO:0007669"/>
    <property type="project" value="UniProtKB-KW"/>
</dbReference>
<keyword evidence="7" id="KW-1185">Reference proteome</keyword>
<dbReference type="NCBIfam" id="TIGR01488">
    <property type="entry name" value="HAD-SF-IB"/>
    <property type="match status" value="1"/>
</dbReference>
<dbReference type="SMART" id="SM00563">
    <property type="entry name" value="PlsC"/>
    <property type="match status" value="1"/>
</dbReference>
<comment type="pathway">
    <text evidence="1">Lipid metabolism.</text>
</comment>
<sequence>MSHALIQNKKLVCFDFDGTLVSSNSLQQLYLFKIHYYGWVRGILWRVLFLIQIPVFFLLYQLNPAKFNQFLYSRYRGMQQDKLLAILQDKVLPFLWRNLYPQADTLLREHKANNTDVIIISASWNPVVQALATLVSAKACYATELQVKNGKLTGLILDYVDKQRKAECLRDFIAKSQECYQSISVYGNSTLDIPMLELADSAHVINPSKRLRLWAHNNNAAIHYWQHPKTHWTLTFFSLVLNHYYRSIQGWHHIPKEKGCIIIANHASHLDQYMLYPLLGRYTRRRPKYLAKKEHFRSPLFARIIRYMGAYPVDRQRGGRAAILQAIKLLNEGHAVVIFPEGTRTRTGQINEFKSGVVLIHEKTAAPIVPVGLSGTYQAWPYDKKYPKKGDVDLVVGELIDSLSMESEHATNQASKTVKAAKLHSVVSELVEHC</sequence>
<dbReference type="Gene3D" id="1.20.1440.100">
    <property type="entry name" value="SG protein - dephosphorylation function"/>
    <property type="match status" value="1"/>
</dbReference>
<gene>
    <name evidence="6" type="ORF">C2869_01915</name>
</gene>
<keyword evidence="4" id="KW-0472">Membrane</keyword>
<proteinExistence type="predicted"/>
<dbReference type="RefSeq" id="WP_108601353.1">
    <property type="nucleotide sequence ID" value="NZ_CP026604.1"/>
</dbReference>
<evidence type="ECO:0000256" key="1">
    <source>
        <dbReference type="ARBA" id="ARBA00005189"/>
    </source>
</evidence>
<dbReference type="OrthoDB" id="9812274at2"/>
<keyword evidence="3" id="KW-0012">Acyltransferase</keyword>
<protein>
    <submittedName>
        <fullName evidence="6">HAD-IB family hydrolase</fullName>
    </submittedName>
</protein>
<dbReference type="SUPFAM" id="SSF56784">
    <property type="entry name" value="HAD-like"/>
    <property type="match status" value="1"/>
</dbReference>
<evidence type="ECO:0000256" key="4">
    <source>
        <dbReference type="SAM" id="Phobius"/>
    </source>
</evidence>
<feature type="transmembrane region" description="Helical" evidence="4">
    <location>
        <begin position="43"/>
        <end position="62"/>
    </location>
</feature>
<dbReference type="InterPro" id="IPR023214">
    <property type="entry name" value="HAD_sf"/>
</dbReference>
<evidence type="ECO:0000313" key="7">
    <source>
        <dbReference type="Proteomes" id="UP000244441"/>
    </source>
</evidence>
<dbReference type="PROSITE" id="PS01228">
    <property type="entry name" value="COF_1"/>
    <property type="match status" value="1"/>
</dbReference>
<reference evidence="6 7" key="1">
    <citation type="submission" date="2018-01" db="EMBL/GenBank/DDBJ databases">
        <title>Genome sequence of a Cantenovulum-like bacteria.</title>
        <authorList>
            <person name="Tan W.R."/>
            <person name="Lau N.-S."/>
            <person name="Go F."/>
            <person name="Amirul A.-A.A."/>
        </authorList>
    </citation>
    <scope>NUCLEOTIDE SEQUENCE [LARGE SCALE GENOMIC DNA]</scope>
    <source>
        <strain evidence="6 7">CCB-QB4</strain>
    </source>
</reference>
<evidence type="ECO:0000256" key="2">
    <source>
        <dbReference type="ARBA" id="ARBA00022679"/>
    </source>
</evidence>
<dbReference type="InterPro" id="IPR036412">
    <property type="entry name" value="HAD-like_sf"/>
</dbReference>
<organism evidence="6 7">
    <name type="scientific">Saccharobesus litoralis</name>
    <dbReference type="NCBI Taxonomy" id="2172099"/>
    <lineage>
        <taxon>Bacteria</taxon>
        <taxon>Pseudomonadati</taxon>
        <taxon>Pseudomonadota</taxon>
        <taxon>Gammaproteobacteria</taxon>
        <taxon>Alteromonadales</taxon>
        <taxon>Alteromonadaceae</taxon>
        <taxon>Saccharobesus</taxon>
    </lineage>
</organism>
<dbReference type="Proteomes" id="UP000244441">
    <property type="component" value="Chromosome"/>
</dbReference>
<dbReference type="Pfam" id="PF12710">
    <property type="entry name" value="HAD"/>
    <property type="match status" value="1"/>
</dbReference>
<dbReference type="EMBL" id="CP026604">
    <property type="protein sequence ID" value="AWB65276.1"/>
    <property type="molecule type" value="Genomic_DNA"/>
</dbReference>
<dbReference type="PANTHER" id="PTHR10434">
    <property type="entry name" value="1-ACYL-SN-GLYCEROL-3-PHOSPHATE ACYLTRANSFERASE"/>
    <property type="match status" value="1"/>
</dbReference>
<dbReference type="InterPro" id="IPR006385">
    <property type="entry name" value="HAD_hydro_SerB1"/>
</dbReference>
<keyword evidence="6" id="KW-0378">Hydrolase</keyword>
<keyword evidence="4" id="KW-0812">Transmembrane</keyword>
<dbReference type="CDD" id="cd07989">
    <property type="entry name" value="LPLAT_AGPAT-like"/>
    <property type="match status" value="1"/>
</dbReference>
<accession>A0A2S0VM40</accession>
<keyword evidence="4" id="KW-1133">Transmembrane helix</keyword>
<dbReference type="PANTHER" id="PTHR10434:SF11">
    <property type="entry name" value="1-ACYL-SN-GLYCEROL-3-PHOSPHATE ACYLTRANSFERASE"/>
    <property type="match status" value="1"/>
</dbReference>
<dbReference type="Pfam" id="PF01553">
    <property type="entry name" value="Acyltransferase"/>
    <property type="match status" value="1"/>
</dbReference>
<dbReference type="AlphaFoldDB" id="A0A2S0VM40"/>
<evidence type="ECO:0000313" key="6">
    <source>
        <dbReference type="EMBL" id="AWB65276.1"/>
    </source>
</evidence>
<dbReference type="NCBIfam" id="TIGR01490">
    <property type="entry name" value="HAD-SF-IB-hyp1"/>
    <property type="match status" value="1"/>
</dbReference>
<dbReference type="GO" id="GO:0006654">
    <property type="term" value="P:phosphatidic acid biosynthetic process"/>
    <property type="evidence" value="ECO:0007669"/>
    <property type="project" value="TreeGrafter"/>
</dbReference>
<name>A0A2S0VM40_9ALTE</name>
<dbReference type="InterPro" id="IPR002123">
    <property type="entry name" value="Plipid/glycerol_acylTrfase"/>
</dbReference>
<evidence type="ECO:0000256" key="3">
    <source>
        <dbReference type="ARBA" id="ARBA00023315"/>
    </source>
</evidence>
<dbReference type="Gene3D" id="3.40.50.1000">
    <property type="entry name" value="HAD superfamily/HAD-like"/>
    <property type="match status" value="1"/>
</dbReference>